<dbReference type="KEGG" id="usu:LVJ78_03540"/>
<accession>A0AAE9GZS6</accession>
<evidence type="ECO:0000313" key="11">
    <source>
        <dbReference type="EMBL" id="TCP05985.1"/>
    </source>
</evidence>
<dbReference type="GO" id="GO:0003677">
    <property type="term" value="F:DNA binding"/>
    <property type="evidence" value="ECO:0007669"/>
    <property type="project" value="UniProtKB-KW"/>
</dbReference>
<comment type="similarity">
    <text evidence="10">Belongs to the CRISPR-associated endonuclease Cas1 family.</text>
</comment>
<reference evidence="11 13" key="1">
    <citation type="submission" date="2019-03" db="EMBL/GenBank/DDBJ databases">
        <title>Genomic Encyclopedia of Type Strains, Phase IV (KMG-IV): sequencing the most valuable type-strain genomes for metagenomic binning, comparative biology and taxonomic classification.</title>
        <authorList>
            <person name="Goeker M."/>
        </authorList>
    </citation>
    <scope>NUCLEOTIDE SEQUENCE [LARGE SCALE GENOMIC DNA]</scope>
    <source>
        <strain evidence="11 13">DSM 17474</strain>
    </source>
</reference>
<dbReference type="GO" id="GO:0016787">
    <property type="term" value="F:hydrolase activity"/>
    <property type="evidence" value="ECO:0007669"/>
    <property type="project" value="UniProtKB-KW"/>
</dbReference>
<evidence type="ECO:0000256" key="6">
    <source>
        <dbReference type="ARBA" id="ARBA00023118"/>
    </source>
</evidence>
<keyword evidence="2 10" id="KW-0479">Metal-binding</keyword>
<dbReference type="NCBIfam" id="TIGR00287">
    <property type="entry name" value="cas1"/>
    <property type="match status" value="1"/>
</dbReference>
<dbReference type="CDD" id="cd09634">
    <property type="entry name" value="Cas1_I-II-III"/>
    <property type="match status" value="1"/>
</dbReference>
<dbReference type="EMBL" id="CP091507">
    <property type="protein sequence ID" value="UOO80096.1"/>
    <property type="molecule type" value="Genomic_DNA"/>
</dbReference>
<dbReference type="GO" id="GO:0004519">
    <property type="term" value="F:endonuclease activity"/>
    <property type="evidence" value="ECO:0007669"/>
    <property type="project" value="UniProtKB-UniRule"/>
</dbReference>
<evidence type="ECO:0000256" key="10">
    <source>
        <dbReference type="HAMAP-Rule" id="MF_01470"/>
    </source>
</evidence>
<dbReference type="Gene3D" id="3.100.10.20">
    <property type="entry name" value="CRISPR-associated endonuclease Cas1, N-terminal domain"/>
    <property type="match status" value="1"/>
</dbReference>
<dbReference type="RefSeq" id="WP_132953985.1">
    <property type="nucleotide sequence ID" value="NZ_CALJUB010000049.1"/>
</dbReference>
<feature type="binding site" evidence="10">
    <location>
        <position position="240"/>
    </location>
    <ligand>
        <name>Mn(2+)</name>
        <dbReference type="ChEBI" id="CHEBI:29035"/>
    </ligand>
</feature>
<dbReference type="PANTHER" id="PTHR34353:SF2">
    <property type="entry name" value="CRISPR-ASSOCIATED ENDONUCLEASE CAS1 1"/>
    <property type="match status" value="1"/>
</dbReference>
<organism evidence="12 14">
    <name type="scientific">Uruburuella suis</name>
    <dbReference type="NCBI Taxonomy" id="252130"/>
    <lineage>
        <taxon>Bacteria</taxon>
        <taxon>Pseudomonadati</taxon>
        <taxon>Pseudomonadota</taxon>
        <taxon>Betaproteobacteria</taxon>
        <taxon>Neisseriales</taxon>
        <taxon>Neisseriaceae</taxon>
        <taxon>Uruburuella</taxon>
    </lineage>
</organism>
<evidence type="ECO:0000256" key="1">
    <source>
        <dbReference type="ARBA" id="ARBA00022722"/>
    </source>
</evidence>
<keyword evidence="7 10" id="KW-0238">DNA-binding</keyword>
<gene>
    <name evidence="10 12" type="primary">cas1</name>
    <name evidence="11" type="ORF">EV680_11541</name>
    <name evidence="12" type="ORF">LVJ78_03540</name>
</gene>
<reference evidence="12" key="2">
    <citation type="submission" date="2021-12" db="EMBL/GenBank/DDBJ databases">
        <authorList>
            <person name="Veyrier F.J."/>
        </authorList>
    </citation>
    <scope>NUCLEOTIDE SEQUENCE</scope>
    <source>
        <strain evidence="12">1258/02</strain>
    </source>
</reference>
<dbReference type="InterPro" id="IPR050646">
    <property type="entry name" value="Cas1"/>
</dbReference>
<evidence type="ECO:0000256" key="8">
    <source>
        <dbReference type="ARBA" id="ARBA00023211"/>
    </source>
</evidence>
<dbReference type="EC" id="3.1.-.-" evidence="10"/>
<keyword evidence="1 10" id="KW-0540">Nuclease</keyword>
<dbReference type="HAMAP" id="MF_01470">
    <property type="entry name" value="Cas1"/>
    <property type="match status" value="1"/>
</dbReference>
<evidence type="ECO:0000313" key="13">
    <source>
        <dbReference type="Proteomes" id="UP000294721"/>
    </source>
</evidence>
<dbReference type="AlphaFoldDB" id="A0AAE9GZS6"/>
<evidence type="ECO:0000256" key="3">
    <source>
        <dbReference type="ARBA" id="ARBA00022759"/>
    </source>
</evidence>
<dbReference type="Pfam" id="PF01867">
    <property type="entry name" value="Cas_Cas1"/>
    <property type="match status" value="1"/>
</dbReference>
<comment type="cofactor">
    <cofactor evidence="10">
        <name>Mg(2+)</name>
        <dbReference type="ChEBI" id="CHEBI:18420"/>
    </cofactor>
    <cofactor evidence="10">
        <name>Mn(2+)</name>
        <dbReference type="ChEBI" id="CHEBI:29035"/>
    </cofactor>
</comment>
<keyword evidence="5 10" id="KW-0460">Magnesium</keyword>
<protein>
    <recommendedName>
        <fullName evidence="10">CRISPR-associated endonuclease Cas1</fullName>
        <ecNumber evidence="10">3.1.-.-</ecNumber>
    </recommendedName>
</protein>
<dbReference type="InterPro" id="IPR042211">
    <property type="entry name" value="CRISPR-assoc_Cas1_N"/>
</dbReference>
<evidence type="ECO:0000313" key="14">
    <source>
        <dbReference type="Proteomes" id="UP000829756"/>
    </source>
</evidence>
<evidence type="ECO:0000256" key="2">
    <source>
        <dbReference type="ARBA" id="ARBA00022723"/>
    </source>
</evidence>
<evidence type="ECO:0000256" key="9">
    <source>
        <dbReference type="ARBA" id="ARBA00038592"/>
    </source>
</evidence>
<dbReference type="InterPro" id="IPR042206">
    <property type="entry name" value="CRISPR-assoc_Cas1_C"/>
</dbReference>
<comment type="function">
    <text evidence="10">CRISPR (clustered regularly interspaced short palindromic repeat), is an adaptive immune system that provides protection against mobile genetic elements (viruses, transposable elements and conjugative plasmids). CRISPR clusters contain spacers, sequences complementary to antecedent mobile elements, and target invading nucleic acids. CRISPR clusters are transcribed and processed into CRISPR RNA (crRNA). Acts as a dsDNA endonuclease. Involved in the integration of spacer DNA into the CRISPR cassette.</text>
</comment>
<keyword evidence="13" id="KW-1185">Reference proteome</keyword>
<dbReference type="InterPro" id="IPR002729">
    <property type="entry name" value="CRISPR-assoc_Cas1"/>
</dbReference>
<keyword evidence="8 10" id="KW-0464">Manganese</keyword>
<evidence type="ECO:0000256" key="7">
    <source>
        <dbReference type="ARBA" id="ARBA00023125"/>
    </source>
</evidence>
<keyword evidence="3 10" id="KW-0255">Endonuclease</keyword>
<comment type="subunit">
    <text evidence="9 10">Homodimer, forms a heterotetramer with a Cas2 homodimer.</text>
</comment>
<sequence>MATLFIDRKGLSLRVDGAALAFYDGEKRAGTVPLKVLERVCIRGDLQLSASVLGKLGEQGVGVLVLSGRKRAPVLLMPSLRVDARRRVVQLRLSADEDFCLQAARGWVAAKISAQAALLARLAARDAVRQARLAAEEQVLANVAAQIGRAADLAALRGLEGAAAAHYFGGWGKILPDSWGFSGRNRRPPRDAVNVVLSLGYTMLHFELVRQIYLAGLDPFVGFYHGVAHGRESLASDLLEPMRPIYDEWALALLADGVLRPEDFSMRGEGCQMGKAGRLRFYGAFETAAKGWRPLMYRACMDLLSALGAAAGETEGFVPSELMILEREDALADCV</sequence>
<keyword evidence="4 10" id="KW-0378">Hydrolase</keyword>
<dbReference type="Proteomes" id="UP000829756">
    <property type="component" value="Chromosome"/>
</dbReference>
<evidence type="ECO:0000256" key="5">
    <source>
        <dbReference type="ARBA" id="ARBA00022842"/>
    </source>
</evidence>
<keyword evidence="6 10" id="KW-0051">Antiviral defense</keyword>
<dbReference type="GO" id="GO:0051607">
    <property type="term" value="P:defense response to virus"/>
    <property type="evidence" value="ECO:0007669"/>
    <property type="project" value="UniProtKB-UniRule"/>
</dbReference>
<feature type="binding site" evidence="10">
    <location>
        <position position="225"/>
    </location>
    <ligand>
        <name>Mn(2+)</name>
        <dbReference type="ChEBI" id="CHEBI:29035"/>
    </ligand>
</feature>
<dbReference type="GO" id="GO:0046872">
    <property type="term" value="F:metal ion binding"/>
    <property type="evidence" value="ECO:0007669"/>
    <property type="project" value="UniProtKB-UniRule"/>
</dbReference>
<name>A0AAE9GZS6_9NEIS</name>
<dbReference type="PANTHER" id="PTHR34353">
    <property type="entry name" value="CRISPR-ASSOCIATED ENDONUCLEASE CAS1 1"/>
    <property type="match status" value="1"/>
</dbReference>
<evidence type="ECO:0000256" key="4">
    <source>
        <dbReference type="ARBA" id="ARBA00022801"/>
    </source>
</evidence>
<evidence type="ECO:0000313" key="12">
    <source>
        <dbReference type="EMBL" id="UOO80096.1"/>
    </source>
</evidence>
<reference evidence="12" key="3">
    <citation type="journal article" date="2022" name="Res Sq">
        <title>Evolution of multicellular longitudinally dividing oral cavity symbionts (Neisseriaceae).</title>
        <authorList>
            <person name="Nyongesa S."/>
            <person name="Weber P."/>
            <person name="Bernet E."/>
            <person name="Pullido F."/>
            <person name="Nieckarz M."/>
            <person name="Delaby M."/>
            <person name="Nieves C."/>
            <person name="Viehboeck T."/>
            <person name="Krause N."/>
            <person name="Rivera-Millot A."/>
            <person name="Nakamura A."/>
            <person name="Vischer N."/>
            <person name="VanNieuwenhze M."/>
            <person name="Brun Y."/>
            <person name="Cava F."/>
            <person name="Bulgheresi S."/>
            <person name="Veyrier F."/>
        </authorList>
    </citation>
    <scope>NUCLEOTIDE SEQUENCE</scope>
    <source>
        <strain evidence="12">1258/02</strain>
    </source>
</reference>
<proteinExistence type="inferred from homology"/>
<dbReference type="GO" id="GO:0043571">
    <property type="term" value="P:maintenance of CRISPR repeat elements"/>
    <property type="evidence" value="ECO:0007669"/>
    <property type="project" value="UniProtKB-UniRule"/>
</dbReference>
<dbReference type="Proteomes" id="UP000294721">
    <property type="component" value="Unassembled WGS sequence"/>
</dbReference>
<dbReference type="Gene3D" id="1.20.120.920">
    <property type="entry name" value="CRISPR-associated endonuclease Cas1, C-terminal domain"/>
    <property type="match status" value="1"/>
</dbReference>
<dbReference type="EMBL" id="SLXE01000015">
    <property type="protein sequence ID" value="TCP05985.1"/>
    <property type="molecule type" value="Genomic_DNA"/>
</dbReference>
<feature type="binding site" evidence="10">
    <location>
        <position position="160"/>
    </location>
    <ligand>
        <name>Mn(2+)</name>
        <dbReference type="ChEBI" id="CHEBI:29035"/>
    </ligand>
</feature>